<proteinExistence type="predicted"/>
<dbReference type="Gene3D" id="3.30.870.10">
    <property type="entry name" value="Endonuclease Chain A"/>
    <property type="match status" value="2"/>
</dbReference>
<sequence>MDPPSFNAGLLGRLRSRHMAMQPPPSTRRSTELPSDELIESHSQPQSFALGTGAELFTRCLIPAILSARSEVILVTCFWAPSKTLTALHDALAKLALHRASMISDALSRGERPLSPLSVRICLSSRSLLQKLLHPQSRHGYVYPPSSWPSKLGLPDAALLEAGAIQLRVKSLFFLPFSVLHPKFLIVDRQRAFVPSCNVSWEAWLEGCVEITGDAVQALMSFYSLTWEEGSPDFRHPLSLEAGDDGEGAGVLNARQAGVSLIPSTAHYLTASFPGSPATLPTLVLPSTYHQNPHFHPLPWQKHPPPPPTPLNIALLQLFEQARRAIYIQTPNLTCKAVIHALLDALKRGVDVTIVTSRKMMLLEQLVTAGTTTSWCIGSLVRRFRRLKAALHRGDSAGTIHDLEAGRRSLGRLHVSYFRARSSASSSRREGRPLISGRAHPDAEEPVHSHLKLTIVDGEDTVLGSGNMDRASWYTSQELGVLFHGGAFARTVKVGVDSVLEGRLELVFDSEGTRD</sequence>
<protein>
    <submittedName>
        <fullName evidence="3">Phospholipase D/nuclease</fullName>
    </submittedName>
</protein>
<dbReference type="AlphaFoldDB" id="A0AAN6TFS8"/>
<organism evidence="3 4">
    <name type="scientific">Canariomyces notabilis</name>
    <dbReference type="NCBI Taxonomy" id="2074819"/>
    <lineage>
        <taxon>Eukaryota</taxon>
        <taxon>Fungi</taxon>
        <taxon>Dikarya</taxon>
        <taxon>Ascomycota</taxon>
        <taxon>Pezizomycotina</taxon>
        <taxon>Sordariomycetes</taxon>
        <taxon>Sordariomycetidae</taxon>
        <taxon>Sordariales</taxon>
        <taxon>Chaetomiaceae</taxon>
        <taxon>Canariomyces</taxon>
    </lineage>
</organism>
<evidence type="ECO:0000259" key="2">
    <source>
        <dbReference type="PROSITE" id="PS50035"/>
    </source>
</evidence>
<evidence type="ECO:0000313" key="4">
    <source>
        <dbReference type="Proteomes" id="UP001302812"/>
    </source>
</evidence>
<dbReference type="InterPro" id="IPR025202">
    <property type="entry name" value="PLD-like_dom"/>
</dbReference>
<dbReference type="RefSeq" id="XP_064671237.1">
    <property type="nucleotide sequence ID" value="XM_064819115.1"/>
</dbReference>
<dbReference type="PROSITE" id="PS50035">
    <property type="entry name" value="PLD"/>
    <property type="match status" value="2"/>
</dbReference>
<dbReference type="InterPro" id="IPR001736">
    <property type="entry name" value="PLipase_D/transphosphatidylase"/>
</dbReference>
<evidence type="ECO:0000256" key="1">
    <source>
        <dbReference type="SAM" id="MobiDB-lite"/>
    </source>
</evidence>
<dbReference type="PANTHER" id="PTHR21248:SF11">
    <property type="entry name" value="PLD PHOSPHODIESTERASE DOMAIN-CONTAINING PROTEIN"/>
    <property type="match status" value="1"/>
</dbReference>
<keyword evidence="4" id="KW-1185">Reference proteome</keyword>
<feature type="domain" description="PLD phosphodiesterase" evidence="2">
    <location>
        <begin position="450"/>
        <end position="472"/>
    </location>
</feature>
<comment type="caution">
    <text evidence="3">The sequence shown here is derived from an EMBL/GenBank/DDBJ whole genome shotgun (WGS) entry which is preliminary data.</text>
</comment>
<name>A0AAN6TFS8_9PEZI</name>
<reference evidence="3" key="1">
    <citation type="journal article" date="2023" name="Mol. Phylogenet. Evol.">
        <title>Genome-scale phylogeny and comparative genomics of the fungal order Sordariales.</title>
        <authorList>
            <person name="Hensen N."/>
            <person name="Bonometti L."/>
            <person name="Westerberg I."/>
            <person name="Brannstrom I.O."/>
            <person name="Guillou S."/>
            <person name="Cros-Aarteil S."/>
            <person name="Calhoun S."/>
            <person name="Haridas S."/>
            <person name="Kuo A."/>
            <person name="Mondo S."/>
            <person name="Pangilinan J."/>
            <person name="Riley R."/>
            <person name="LaButti K."/>
            <person name="Andreopoulos B."/>
            <person name="Lipzen A."/>
            <person name="Chen C."/>
            <person name="Yan M."/>
            <person name="Daum C."/>
            <person name="Ng V."/>
            <person name="Clum A."/>
            <person name="Steindorff A."/>
            <person name="Ohm R.A."/>
            <person name="Martin F."/>
            <person name="Silar P."/>
            <person name="Natvig D.O."/>
            <person name="Lalanne C."/>
            <person name="Gautier V."/>
            <person name="Ament-Velasquez S.L."/>
            <person name="Kruys A."/>
            <person name="Hutchinson M.I."/>
            <person name="Powell A.J."/>
            <person name="Barry K."/>
            <person name="Miller A.N."/>
            <person name="Grigoriev I.V."/>
            <person name="Debuchy R."/>
            <person name="Gladieux P."/>
            <person name="Hiltunen Thoren M."/>
            <person name="Johannesson H."/>
        </authorList>
    </citation>
    <scope>NUCLEOTIDE SEQUENCE</scope>
    <source>
        <strain evidence="3">CBS 508.74</strain>
    </source>
</reference>
<evidence type="ECO:0000313" key="3">
    <source>
        <dbReference type="EMBL" id="KAK4113667.1"/>
    </source>
</evidence>
<dbReference type="Pfam" id="PF13091">
    <property type="entry name" value="PLDc_2"/>
    <property type="match status" value="1"/>
</dbReference>
<dbReference type="EMBL" id="MU853338">
    <property type="protein sequence ID" value="KAK4113667.1"/>
    <property type="molecule type" value="Genomic_DNA"/>
</dbReference>
<accession>A0AAN6TFS8</accession>
<gene>
    <name evidence="3" type="ORF">N656DRAFT_843971</name>
</gene>
<feature type="domain" description="PLD phosphodiesterase" evidence="2">
    <location>
        <begin position="176"/>
        <end position="203"/>
    </location>
</feature>
<dbReference type="PANTHER" id="PTHR21248">
    <property type="entry name" value="CARDIOLIPIN SYNTHASE"/>
    <property type="match status" value="1"/>
</dbReference>
<dbReference type="GO" id="GO:0030572">
    <property type="term" value="F:phosphatidyltransferase activity"/>
    <property type="evidence" value="ECO:0007669"/>
    <property type="project" value="UniProtKB-ARBA"/>
</dbReference>
<dbReference type="CDD" id="cd00138">
    <property type="entry name" value="PLDc_SF"/>
    <property type="match status" value="1"/>
</dbReference>
<dbReference type="GO" id="GO:0032049">
    <property type="term" value="P:cardiolipin biosynthetic process"/>
    <property type="evidence" value="ECO:0007669"/>
    <property type="project" value="UniProtKB-ARBA"/>
</dbReference>
<feature type="region of interest" description="Disordered" evidence="1">
    <location>
        <begin position="428"/>
        <end position="449"/>
    </location>
</feature>
<feature type="compositionally biased region" description="Basic and acidic residues" evidence="1">
    <location>
        <begin position="439"/>
        <end position="448"/>
    </location>
</feature>
<dbReference type="SUPFAM" id="SSF56024">
    <property type="entry name" value="Phospholipase D/nuclease"/>
    <property type="match status" value="2"/>
</dbReference>
<reference evidence="3" key="2">
    <citation type="submission" date="2023-05" db="EMBL/GenBank/DDBJ databases">
        <authorList>
            <consortium name="Lawrence Berkeley National Laboratory"/>
            <person name="Steindorff A."/>
            <person name="Hensen N."/>
            <person name="Bonometti L."/>
            <person name="Westerberg I."/>
            <person name="Brannstrom I.O."/>
            <person name="Guillou S."/>
            <person name="Cros-Aarteil S."/>
            <person name="Calhoun S."/>
            <person name="Haridas S."/>
            <person name="Kuo A."/>
            <person name="Mondo S."/>
            <person name="Pangilinan J."/>
            <person name="Riley R."/>
            <person name="Labutti K."/>
            <person name="Andreopoulos B."/>
            <person name="Lipzen A."/>
            <person name="Chen C."/>
            <person name="Yanf M."/>
            <person name="Daum C."/>
            <person name="Ng V."/>
            <person name="Clum A."/>
            <person name="Ohm R."/>
            <person name="Martin F."/>
            <person name="Silar P."/>
            <person name="Natvig D."/>
            <person name="Lalanne C."/>
            <person name="Gautier V."/>
            <person name="Ament-Velasquez S.L."/>
            <person name="Kruys A."/>
            <person name="Hutchinson M.I."/>
            <person name="Powell A.J."/>
            <person name="Barry K."/>
            <person name="Miller A.N."/>
            <person name="Grigoriev I.V."/>
            <person name="Debuchy R."/>
            <person name="Gladieux P."/>
            <person name="Thoren M.H."/>
            <person name="Johannesson H."/>
        </authorList>
    </citation>
    <scope>NUCLEOTIDE SEQUENCE</scope>
    <source>
        <strain evidence="3">CBS 508.74</strain>
    </source>
</reference>
<dbReference type="Proteomes" id="UP001302812">
    <property type="component" value="Unassembled WGS sequence"/>
</dbReference>
<dbReference type="GeneID" id="89943241"/>